<evidence type="ECO:0000256" key="10">
    <source>
        <dbReference type="ARBA" id="ARBA00022824"/>
    </source>
</evidence>
<feature type="transmembrane region" description="Helical" evidence="23">
    <location>
        <begin position="553"/>
        <end position="571"/>
    </location>
</feature>
<keyword evidence="17" id="KW-0325">Glycoprotein</keyword>
<evidence type="ECO:0000256" key="1">
    <source>
        <dbReference type="ARBA" id="ARBA00004477"/>
    </source>
</evidence>
<evidence type="ECO:0000256" key="17">
    <source>
        <dbReference type="ARBA" id="ARBA00023180"/>
    </source>
</evidence>
<dbReference type="InterPro" id="IPR000731">
    <property type="entry name" value="SSD"/>
</dbReference>
<sequence>MKSFKERISQIYYTHGLFCASHPYSIIISVIITSACICYPLTNLPLPGNAPVKYITPLEGYKVPPRVQPMTKHDEQDLANPRWYVGKPKGYIQQIVFKATVSPWKSSQMISTDAFRAPLSLLFKTLEQINNLKVHVRGEDITLSDLCLRVSEVVTRGKVKGLLPEYSCLLVSPINLWQHEETKFSKDPDLLKTIFRRYGQPLETGPYVKDLLFGIPWFKSGISHYAIRNKERPVSFAITIVSKRYDPVFTEALRVKLESLYPETTENVNNTEIRHMVHYHYKDINYFAEYTYLFVTYFVLLLYLYFSVKKIEMVKSKWGLAISAVAMVIASLLVSVSICTFFGMTPKLKGSEIFPYLVVIIGVENVVVLTKSVVSTPVHLDVKYRVAQGLSKEGWFMTKNLVLELGIILVGFFTFVPAIQEFCLFAVVGLASDFFLQMVFFVTVLSVDIRRMELSDLHKQSVFQSVHDNQEASVQIEPLYRCPVASNFPSMAANTPKLHKSKSDPRLDSQGDPHGTPPPSPGAQADDTFFPSPAILELPRRLKFLYFWARTRIFQRLIMVCTVIWIALIVYKSGLVDTLTSQNESVPSSYPHHTVDTLIKAEMLAEKTSKAPNEGMWGMGRVYEYDDGIGPVEHTELELFDQLSYKHWQTLFGHYNISVLGSYVSILPTIHVSAIIDPDTAIKMRHPADMQSSTELNSPNQPITHSDTLKTEDSTNEMSDYTHMYDAEQLKLFIPKSEKEFIITVSFGILSVIVITYFMVVMYKCMCSRNYAKWRSSWAKVRRHHRKGANRFIKESIPLVLRGHNQDIECITTDGQLVISACLGGELRVWDSNSGECISTLNRKSIIPPRRRKPCLGRNIEDSDADLYAEYHGDSFGMESTGSSDTSLSEKSRSLEYSRHNRFENEPDLSSTISFDFTTPDPVSPKLSEISKDGDASGSSQGYDFKSRFNKVYEEHWQLVHNADPTTFNRDNRIHSVELSGHDWENILSPRLRSLSTGETPWYFDDDMTEEIVSAVWCLACREGLIVVGCGNGRVEIWEAEAGVLKCQYEMKPSGVTAISFTGNSVIVARLDGSIDFLALETFRNPINPPPVTTPSIPRQHRGHVRSSSEVKVYDEILRCVCHLSVRAHQRPINALQSEGGRVVSASQDHTLKVFRLEDCLCLYTLHGHEGSVTALSLDKLPPYSAVSGSTDGRVRLWDLLTGSCVYMFHGHDGAVSTVTSTLQFVISVGGDDKLCVWDRHKGQLIHSMSIYNCCGSSICLLSNSLVVTGSQGKLYLCDIVKGEIVREVQLKDSDQAAFVRRIKSVGSMSIVCDFGKELEILHFPTILEKRE</sequence>
<feature type="repeat" description="WD" evidence="21">
    <location>
        <begin position="1209"/>
        <end position="1248"/>
    </location>
</feature>
<dbReference type="SUPFAM" id="SSF82866">
    <property type="entry name" value="Multidrug efflux transporter AcrB transmembrane domain"/>
    <property type="match status" value="1"/>
</dbReference>
<dbReference type="PANTHER" id="PTHR46378">
    <property type="entry name" value="STEROL REGULATORY ELEMENT-BINDING PROTEIN CLEAVAGE-ACTIVATING PROTEIN"/>
    <property type="match status" value="1"/>
</dbReference>
<dbReference type="InterPro" id="IPR057041">
    <property type="entry name" value="SCAP_N"/>
</dbReference>
<dbReference type="InterPro" id="IPR036322">
    <property type="entry name" value="WD40_repeat_dom_sf"/>
</dbReference>
<dbReference type="InterPro" id="IPR011047">
    <property type="entry name" value="Quinoprotein_ADH-like_sf"/>
</dbReference>
<feature type="repeat" description="WD" evidence="21">
    <location>
        <begin position="1166"/>
        <end position="1208"/>
    </location>
</feature>
<comment type="subcellular location">
    <subcellularLocation>
        <location evidence="2">Cytoplasmic vesicle</location>
        <location evidence="2">COPII-coated vesicle membrane</location>
        <topology evidence="2">Multi-pass membrane protein</topology>
    </subcellularLocation>
    <subcellularLocation>
        <location evidence="1">Endoplasmic reticulum membrane</location>
        <topology evidence="1">Multi-pass membrane protein</topology>
    </subcellularLocation>
    <subcellularLocation>
        <location evidence="3">Golgi apparatus membrane</location>
        <topology evidence="3">Multi-pass membrane protein</topology>
    </subcellularLocation>
</comment>
<dbReference type="GO" id="GO:0000139">
    <property type="term" value="C:Golgi membrane"/>
    <property type="evidence" value="ECO:0007669"/>
    <property type="project" value="UniProtKB-SubCell"/>
</dbReference>
<keyword evidence="11 23" id="KW-1133">Transmembrane helix</keyword>
<keyword evidence="19" id="KW-0968">Cytoplasmic vesicle</keyword>
<keyword evidence="8 23" id="KW-0812">Transmembrane</keyword>
<protein>
    <recommendedName>
        <fullName evidence="5">Sterol regulatory element-binding protein cleavage-activating protein</fullName>
    </recommendedName>
</protein>
<evidence type="ECO:0000256" key="15">
    <source>
        <dbReference type="ARBA" id="ARBA00023136"/>
    </source>
</evidence>
<dbReference type="Gene3D" id="2.130.10.10">
    <property type="entry name" value="YVTN repeat-like/Quinoprotein amine dehydrogenase"/>
    <property type="match status" value="2"/>
</dbReference>
<keyword evidence="7 21" id="KW-0853">WD repeat</keyword>
<dbReference type="EMBL" id="JAZGQO010000021">
    <property type="protein sequence ID" value="KAK6165542.1"/>
    <property type="molecule type" value="Genomic_DNA"/>
</dbReference>
<feature type="transmembrane region" description="Helical" evidence="23">
    <location>
        <begin position="425"/>
        <end position="447"/>
    </location>
</feature>
<feature type="domain" description="SSD" evidence="24">
    <location>
        <begin position="289"/>
        <end position="447"/>
    </location>
</feature>
<dbReference type="SMART" id="SM00320">
    <property type="entry name" value="WD40"/>
    <property type="match status" value="6"/>
</dbReference>
<keyword evidence="6" id="KW-0153">Cholesterol metabolism</keyword>
<dbReference type="SUPFAM" id="SSF50978">
    <property type="entry name" value="WD40 repeat-like"/>
    <property type="match status" value="1"/>
</dbReference>
<dbReference type="GO" id="GO:0032934">
    <property type="term" value="F:sterol binding"/>
    <property type="evidence" value="ECO:0007669"/>
    <property type="project" value="InterPro"/>
</dbReference>
<evidence type="ECO:0000256" key="8">
    <source>
        <dbReference type="ARBA" id="ARBA00022692"/>
    </source>
</evidence>
<dbReference type="GO" id="GO:0045540">
    <property type="term" value="P:regulation of cholesterol biosynthetic process"/>
    <property type="evidence" value="ECO:0007669"/>
    <property type="project" value="TreeGrafter"/>
</dbReference>
<keyword evidence="15 23" id="KW-0472">Membrane</keyword>
<dbReference type="Pfam" id="PF24006">
    <property type="entry name" value="SCAP_N"/>
    <property type="match status" value="1"/>
</dbReference>
<evidence type="ECO:0000259" key="24">
    <source>
        <dbReference type="PROSITE" id="PS50156"/>
    </source>
</evidence>
<keyword evidence="12" id="KW-0333">Golgi apparatus</keyword>
<evidence type="ECO:0000256" key="12">
    <source>
        <dbReference type="ARBA" id="ARBA00023034"/>
    </source>
</evidence>
<accession>A0AAN8IVT2</accession>
<feature type="transmembrane region" description="Helical" evidence="23">
    <location>
        <begin position="401"/>
        <end position="419"/>
    </location>
</feature>
<evidence type="ECO:0000256" key="21">
    <source>
        <dbReference type="PROSITE-ProRule" id="PRU00221"/>
    </source>
</evidence>
<evidence type="ECO:0000256" key="13">
    <source>
        <dbReference type="ARBA" id="ARBA00023098"/>
    </source>
</evidence>
<dbReference type="InterPro" id="IPR030225">
    <property type="entry name" value="SCAP"/>
</dbReference>
<dbReference type="PANTHER" id="PTHR46378:SF1">
    <property type="entry name" value="STEROL REGULATORY ELEMENT-BINDING PROTEIN CLEAVAGE-ACTIVATING PROTEIN"/>
    <property type="match status" value="1"/>
</dbReference>
<keyword evidence="16" id="KW-1207">Sterol metabolism</keyword>
<evidence type="ECO:0000313" key="26">
    <source>
        <dbReference type="Proteomes" id="UP001347796"/>
    </source>
</evidence>
<evidence type="ECO:0000256" key="6">
    <source>
        <dbReference type="ARBA" id="ARBA00022548"/>
    </source>
</evidence>
<proteinExistence type="inferred from homology"/>
<evidence type="ECO:0000256" key="20">
    <source>
        <dbReference type="ARBA" id="ARBA00045958"/>
    </source>
</evidence>
<feature type="transmembrane region" description="Helical" evidence="23">
    <location>
        <begin position="290"/>
        <end position="308"/>
    </location>
</feature>
<feature type="transmembrane region" description="Helical" evidence="23">
    <location>
        <begin position="12"/>
        <end position="32"/>
    </location>
</feature>
<evidence type="ECO:0000256" key="11">
    <source>
        <dbReference type="ARBA" id="ARBA00022989"/>
    </source>
</evidence>
<keyword evidence="14" id="KW-0446">Lipid-binding</keyword>
<evidence type="ECO:0000256" key="5">
    <source>
        <dbReference type="ARBA" id="ARBA00019541"/>
    </source>
</evidence>
<feature type="transmembrane region" description="Helical" evidence="23">
    <location>
        <begin position="356"/>
        <end position="380"/>
    </location>
</feature>
<dbReference type="GO" id="GO:0032936">
    <property type="term" value="C:SREBP-SCAP complex"/>
    <property type="evidence" value="ECO:0007669"/>
    <property type="project" value="TreeGrafter"/>
</dbReference>
<evidence type="ECO:0000256" key="3">
    <source>
        <dbReference type="ARBA" id="ARBA00004653"/>
    </source>
</evidence>
<gene>
    <name evidence="25" type="ORF">SNE40_022452</name>
</gene>
<comment type="caution">
    <text evidence="25">The sequence shown here is derived from an EMBL/GenBank/DDBJ whole genome shotgun (WGS) entry which is preliminary data.</text>
</comment>
<dbReference type="InterPro" id="IPR053958">
    <property type="entry name" value="HMGCR/SNAP/NPC1-like_SSD"/>
</dbReference>
<feature type="repeat" description="WD" evidence="21">
    <location>
        <begin position="801"/>
        <end position="840"/>
    </location>
</feature>
<feature type="transmembrane region" description="Helical" evidence="23">
    <location>
        <begin position="741"/>
        <end position="763"/>
    </location>
</feature>
<keyword evidence="9" id="KW-0677">Repeat</keyword>
<dbReference type="GO" id="GO:0008203">
    <property type="term" value="P:cholesterol metabolic process"/>
    <property type="evidence" value="ECO:0007669"/>
    <property type="project" value="UniProtKB-KW"/>
</dbReference>
<dbReference type="GO" id="GO:0005789">
    <property type="term" value="C:endoplasmic reticulum membrane"/>
    <property type="evidence" value="ECO:0007669"/>
    <property type="project" value="UniProtKB-SubCell"/>
</dbReference>
<evidence type="ECO:0000256" key="22">
    <source>
        <dbReference type="SAM" id="MobiDB-lite"/>
    </source>
</evidence>
<evidence type="ECO:0000256" key="7">
    <source>
        <dbReference type="ARBA" id="ARBA00022574"/>
    </source>
</evidence>
<name>A0AAN8IVT2_PATCE</name>
<evidence type="ECO:0000256" key="19">
    <source>
        <dbReference type="ARBA" id="ARBA00023329"/>
    </source>
</evidence>
<evidence type="ECO:0000256" key="18">
    <source>
        <dbReference type="ARBA" id="ARBA00023221"/>
    </source>
</evidence>
<dbReference type="PROSITE" id="PS00678">
    <property type="entry name" value="WD_REPEATS_1"/>
    <property type="match status" value="1"/>
</dbReference>
<dbReference type="PROSITE" id="PS50294">
    <property type="entry name" value="WD_REPEATS_REGION"/>
    <property type="match status" value="1"/>
</dbReference>
<evidence type="ECO:0000256" key="4">
    <source>
        <dbReference type="ARBA" id="ARBA00007410"/>
    </source>
</evidence>
<dbReference type="Proteomes" id="UP001347796">
    <property type="component" value="Unassembled WGS sequence"/>
</dbReference>
<dbReference type="InterPro" id="IPR015943">
    <property type="entry name" value="WD40/YVTN_repeat-like_dom_sf"/>
</dbReference>
<dbReference type="GO" id="GO:0012507">
    <property type="term" value="C:ER to Golgi transport vesicle membrane"/>
    <property type="evidence" value="ECO:0007669"/>
    <property type="project" value="UniProtKB-SubCell"/>
</dbReference>
<organism evidence="25 26">
    <name type="scientific">Patella caerulea</name>
    <name type="common">Rayed Mediterranean limpet</name>
    <dbReference type="NCBI Taxonomy" id="87958"/>
    <lineage>
        <taxon>Eukaryota</taxon>
        <taxon>Metazoa</taxon>
        <taxon>Spiralia</taxon>
        <taxon>Lophotrochozoa</taxon>
        <taxon>Mollusca</taxon>
        <taxon>Gastropoda</taxon>
        <taxon>Patellogastropoda</taxon>
        <taxon>Patelloidea</taxon>
        <taxon>Patellidae</taxon>
        <taxon>Patella</taxon>
    </lineage>
</organism>
<dbReference type="InterPro" id="IPR001680">
    <property type="entry name" value="WD40_rpt"/>
</dbReference>
<keyword evidence="13" id="KW-0443">Lipid metabolism</keyword>
<evidence type="ECO:0000256" key="14">
    <source>
        <dbReference type="ARBA" id="ARBA00023121"/>
    </source>
</evidence>
<dbReference type="GO" id="GO:0032933">
    <property type="term" value="P:SREBP signaling pathway"/>
    <property type="evidence" value="ECO:0007669"/>
    <property type="project" value="InterPro"/>
</dbReference>
<comment type="function">
    <text evidence="20">Escort protein required for cholesterol as well as lipid homeostasis. Regulates export of the SCAP-SREBP complex from the endoplasmic reticulum to the Golgi upon low cholesterol, thereby regulating the processing of sterol regulatory element-binding proteins (SREBPs) SREBF1/SREBP1 and SREBF2/SREBP2. At high sterol concentrations, formation of a ternary complex with INSIG (INSIG1 or INSIG2) leads to mask the ER export signal in SCAP, promoting retention of the complex in the endoplasmic reticulum. Low sterol concentrations trigger release of INSIG, a conformational change in the SSD domain of SCAP, unmasking of the ER export signal, promoting recruitment into COPII-coated vesicles and transport of the SCAP-SREBP to the Golgi: in the Golgi, SREBPs are then processed, releasing the transcription factor fragment of SREBPs from the membrane, its import into the nucleus and up-regulation of LDLR, INSIG1 and the mevalonate pathway. Binds cholesterol via its SSD domain.</text>
</comment>
<dbReference type="PROSITE" id="PS50082">
    <property type="entry name" value="WD_REPEATS_2"/>
    <property type="match status" value="3"/>
</dbReference>
<dbReference type="InterPro" id="IPR057042">
    <property type="entry name" value="Beta-prop_SCAP"/>
</dbReference>
<dbReference type="InterPro" id="IPR019775">
    <property type="entry name" value="WD40_repeat_CS"/>
</dbReference>
<feature type="compositionally biased region" description="Basic and acidic residues" evidence="22">
    <location>
        <begin position="501"/>
        <end position="511"/>
    </location>
</feature>
<evidence type="ECO:0000256" key="2">
    <source>
        <dbReference type="ARBA" id="ARBA00004557"/>
    </source>
</evidence>
<feature type="compositionally biased region" description="Polar residues" evidence="22">
    <location>
        <begin position="690"/>
        <end position="706"/>
    </location>
</feature>
<evidence type="ECO:0000256" key="23">
    <source>
        <dbReference type="SAM" id="Phobius"/>
    </source>
</evidence>
<feature type="transmembrane region" description="Helical" evidence="23">
    <location>
        <begin position="655"/>
        <end position="676"/>
    </location>
</feature>
<keyword evidence="26" id="KW-1185">Reference proteome</keyword>
<dbReference type="Pfam" id="PF12349">
    <property type="entry name" value="Sterol-sensing"/>
    <property type="match status" value="1"/>
</dbReference>
<feature type="transmembrane region" description="Helical" evidence="23">
    <location>
        <begin position="320"/>
        <end position="344"/>
    </location>
</feature>
<evidence type="ECO:0000256" key="16">
    <source>
        <dbReference type="ARBA" id="ARBA00023166"/>
    </source>
</evidence>
<feature type="region of interest" description="Disordered" evidence="22">
    <location>
        <begin position="688"/>
        <end position="713"/>
    </location>
</feature>
<evidence type="ECO:0000256" key="9">
    <source>
        <dbReference type="ARBA" id="ARBA00022737"/>
    </source>
</evidence>
<dbReference type="SUPFAM" id="SSF50998">
    <property type="entry name" value="Quinoprotein alcohol dehydrogenase-like"/>
    <property type="match status" value="1"/>
</dbReference>
<keyword evidence="18" id="KW-0753">Steroid metabolism</keyword>
<comment type="similarity">
    <text evidence="4">Belongs to the WD repeat SCAP family.</text>
</comment>
<dbReference type="Pfam" id="PF24017">
    <property type="entry name" value="Beta-prop_SCAP"/>
    <property type="match status" value="1"/>
</dbReference>
<keyword evidence="10" id="KW-0256">Endoplasmic reticulum</keyword>
<feature type="region of interest" description="Disordered" evidence="22">
    <location>
        <begin position="496"/>
        <end position="526"/>
    </location>
</feature>
<reference evidence="25 26" key="1">
    <citation type="submission" date="2024-01" db="EMBL/GenBank/DDBJ databases">
        <title>The genome of the rayed Mediterranean limpet Patella caerulea (Linnaeus, 1758).</title>
        <authorList>
            <person name="Anh-Thu Weber A."/>
            <person name="Halstead-Nussloch G."/>
        </authorList>
    </citation>
    <scope>NUCLEOTIDE SEQUENCE [LARGE SCALE GENOMIC DNA]</scope>
    <source>
        <strain evidence="25">AATW-2023a</strain>
        <tissue evidence="25">Whole specimen</tissue>
    </source>
</reference>
<dbReference type="PROSITE" id="PS50156">
    <property type="entry name" value="SSD"/>
    <property type="match status" value="1"/>
</dbReference>
<evidence type="ECO:0000313" key="25">
    <source>
        <dbReference type="EMBL" id="KAK6165542.1"/>
    </source>
</evidence>